<dbReference type="EMBL" id="MT143704">
    <property type="protein sequence ID" value="QJB01055.1"/>
    <property type="molecule type" value="Genomic_DNA"/>
</dbReference>
<reference evidence="3" key="1">
    <citation type="submission" date="2020-03" db="EMBL/GenBank/DDBJ databases">
        <title>The deep terrestrial virosphere.</title>
        <authorList>
            <person name="Holmfeldt K."/>
            <person name="Nilsson E."/>
            <person name="Simone D."/>
            <person name="Lopez-Fernandez M."/>
            <person name="Wu X."/>
            <person name="de Brujin I."/>
            <person name="Lundin D."/>
            <person name="Andersson A."/>
            <person name="Bertilsson S."/>
            <person name="Dopson M."/>
        </authorList>
    </citation>
    <scope>NUCLEOTIDE SEQUENCE</scope>
    <source>
        <strain evidence="2">MM171A00153</strain>
        <strain evidence="3">MM171B02449</strain>
    </source>
</reference>
<proteinExistence type="predicted"/>
<evidence type="ECO:0000313" key="2">
    <source>
        <dbReference type="EMBL" id="QJB01055.1"/>
    </source>
</evidence>
<accession>A0A6M3X6Y6</accession>
<gene>
    <name evidence="2" type="ORF">MM171A00153_0074</name>
    <name evidence="3" type="ORF">MM171B02449_0009</name>
</gene>
<feature type="region of interest" description="Disordered" evidence="1">
    <location>
        <begin position="42"/>
        <end position="62"/>
    </location>
</feature>
<organism evidence="3">
    <name type="scientific">viral metagenome</name>
    <dbReference type="NCBI Taxonomy" id="1070528"/>
    <lineage>
        <taxon>unclassified sequences</taxon>
        <taxon>metagenomes</taxon>
        <taxon>organismal metagenomes</taxon>
    </lineage>
</organism>
<evidence type="ECO:0000256" key="1">
    <source>
        <dbReference type="SAM" id="MobiDB-lite"/>
    </source>
</evidence>
<dbReference type="EMBL" id="MT143936">
    <property type="protein sequence ID" value="QJH92983.1"/>
    <property type="molecule type" value="Genomic_DNA"/>
</dbReference>
<sequence length="62" mass="6594">MRLTRKELAALEASPPSRGKKPWKLGAWPEIFRLARIGHAIEEQAMGEPSTPAEGPGEGGGA</sequence>
<feature type="region of interest" description="Disordered" evidence="1">
    <location>
        <begin position="1"/>
        <end position="24"/>
    </location>
</feature>
<dbReference type="AlphaFoldDB" id="A0A6M3X6Y6"/>
<protein>
    <submittedName>
        <fullName evidence="3">Uncharacterized protein</fullName>
    </submittedName>
</protein>
<name>A0A6M3X6Y6_9ZZZZ</name>
<evidence type="ECO:0000313" key="3">
    <source>
        <dbReference type="EMBL" id="QJH92983.1"/>
    </source>
</evidence>